<evidence type="ECO:0000313" key="2">
    <source>
        <dbReference type="Proteomes" id="UP001233172"/>
    </source>
</evidence>
<reference evidence="1" key="2">
    <citation type="submission" date="2023-04" db="EMBL/GenBank/DDBJ databases">
        <authorList>
            <person name="Bu L."/>
            <person name="Lu L."/>
            <person name="Laidemitt M.R."/>
            <person name="Zhang S.M."/>
            <person name="Mutuku M."/>
            <person name="Mkoji G."/>
            <person name="Steinauer M."/>
            <person name="Loker E.S."/>
        </authorList>
    </citation>
    <scope>NUCLEOTIDE SEQUENCE</scope>
    <source>
        <strain evidence="1">KasaAsao</strain>
        <tissue evidence="1">Whole Snail</tissue>
    </source>
</reference>
<dbReference type="EMBL" id="JASAOG010000181">
    <property type="protein sequence ID" value="KAK0045419.1"/>
    <property type="molecule type" value="Genomic_DNA"/>
</dbReference>
<reference evidence="1" key="1">
    <citation type="journal article" date="2023" name="PLoS Negl. Trop. Dis.">
        <title>A genome sequence for Biomphalaria pfeifferi, the major vector snail for the human-infecting parasite Schistosoma mansoni.</title>
        <authorList>
            <person name="Bu L."/>
            <person name="Lu L."/>
            <person name="Laidemitt M.R."/>
            <person name="Zhang S.M."/>
            <person name="Mutuku M."/>
            <person name="Mkoji G."/>
            <person name="Steinauer M."/>
            <person name="Loker E.S."/>
        </authorList>
    </citation>
    <scope>NUCLEOTIDE SEQUENCE</scope>
    <source>
        <strain evidence="1">KasaAsao</strain>
    </source>
</reference>
<keyword evidence="2" id="KW-1185">Reference proteome</keyword>
<accession>A0AAD8AZU3</accession>
<gene>
    <name evidence="1" type="ORF">Bpfe_025145</name>
</gene>
<sequence>MLLTLTRLWCRHLSAWSVQIKEAGLTIKVRHVKISNRSRMQRYLDAQNDLLRSLDALNDLLRRLDAQKDLQRCLDSLNDLQRCLNALNDLLRCLDALNDLLRCLNDLDDLQYLVPLPAIPKMKKEYKNLRRTLRETTNQKDAWWEGRASFH</sequence>
<organism evidence="1 2">
    <name type="scientific">Biomphalaria pfeifferi</name>
    <name type="common">Bloodfluke planorb</name>
    <name type="synonym">Freshwater snail</name>
    <dbReference type="NCBI Taxonomy" id="112525"/>
    <lineage>
        <taxon>Eukaryota</taxon>
        <taxon>Metazoa</taxon>
        <taxon>Spiralia</taxon>
        <taxon>Lophotrochozoa</taxon>
        <taxon>Mollusca</taxon>
        <taxon>Gastropoda</taxon>
        <taxon>Heterobranchia</taxon>
        <taxon>Euthyneura</taxon>
        <taxon>Panpulmonata</taxon>
        <taxon>Hygrophila</taxon>
        <taxon>Lymnaeoidea</taxon>
        <taxon>Planorbidae</taxon>
        <taxon>Biomphalaria</taxon>
    </lineage>
</organism>
<comment type="caution">
    <text evidence="1">The sequence shown here is derived from an EMBL/GenBank/DDBJ whole genome shotgun (WGS) entry which is preliminary data.</text>
</comment>
<evidence type="ECO:0000313" key="1">
    <source>
        <dbReference type="EMBL" id="KAK0045419.1"/>
    </source>
</evidence>
<protein>
    <submittedName>
        <fullName evidence="1">Uncharacterized protein</fullName>
    </submittedName>
</protein>
<name>A0AAD8AZU3_BIOPF</name>
<proteinExistence type="predicted"/>
<dbReference type="Proteomes" id="UP001233172">
    <property type="component" value="Unassembled WGS sequence"/>
</dbReference>
<dbReference type="AlphaFoldDB" id="A0AAD8AZU3"/>